<reference evidence="1" key="2">
    <citation type="submission" date="2023-06" db="EMBL/GenBank/DDBJ databases">
        <authorList>
            <person name="Ma L."/>
            <person name="Liu K.-W."/>
            <person name="Li Z."/>
            <person name="Hsiao Y.-Y."/>
            <person name="Qi Y."/>
            <person name="Fu T."/>
            <person name="Tang G."/>
            <person name="Zhang D."/>
            <person name="Sun W.-H."/>
            <person name="Liu D.-K."/>
            <person name="Li Y."/>
            <person name="Chen G.-Z."/>
            <person name="Liu X.-D."/>
            <person name="Liao X.-Y."/>
            <person name="Jiang Y.-T."/>
            <person name="Yu X."/>
            <person name="Hao Y."/>
            <person name="Huang J."/>
            <person name="Zhao X.-W."/>
            <person name="Ke S."/>
            <person name="Chen Y.-Y."/>
            <person name="Wu W.-L."/>
            <person name="Hsu J.-L."/>
            <person name="Lin Y.-F."/>
            <person name="Huang M.-D."/>
            <person name="Li C.-Y."/>
            <person name="Huang L."/>
            <person name="Wang Z.-W."/>
            <person name="Zhao X."/>
            <person name="Zhong W.-Y."/>
            <person name="Peng D.-H."/>
            <person name="Ahmad S."/>
            <person name="Lan S."/>
            <person name="Zhang J.-S."/>
            <person name="Tsai W.-C."/>
            <person name="Van De Peer Y."/>
            <person name="Liu Z.-J."/>
        </authorList>
    </citation>
    <scope>NUCLEOTIDE SEQUENCE</scope>
    <source>
        <strain evidence="1">CP</strain>
        <tissue evidence="1">Leaves</tissue>
    </source>
</reference>
<evidence type="ECO:0000313" key="1">
    <source>
        <dbReference type="EMBL" id="KAK1322397.1"/>
    </source>
</evidence>
<protein>
    <submittedName>
        <fullName evidence="1">Uncharacterized protein</fullName>
    </submittedName>
</protein>
<organism evidence="1 2">
    <name type="scientific">Acorus calamus</name>
    <name type="common">Sweet flag</name>
    <dbReference type="NCBI Taxonomy" id="4465"/>
    <lineage>
        <taxon>Eukaryota</taxon>
        <taxon>Viridiplantae</taxon>
        <taxon>Streptophyta</taxon>
        <taxon>Embryophyta</taxon>
        <taxon>Tracheophyta</taxon>
        <taxon>Spermatophyta</taxon>
        <taxon>Magnoliopsida</taxon>
        <taxon>Liliopsida</taxon>
        <taxon>Acoraceae</taxon>
        <taxon>Acorus</taxon>
    </lineage>
</organism>
<dbReference type="GO" id="GO:0005737">
    <property type="term" value="C:cytoplasm"/>
    <property type="evidence" value="ECO:0007669"/>
    <property type="project" value="TreeGrafter"/>
</dbReference>
<dbReference type="AlphaFoldDB" id="A0AAV9F9Z4"/>
<evidence type="ECO:0000313" key="2">
    <source>
        <dbReference type="Proteomes" id="UP001180020"/>
    </source>
</evidence>
<dbReference type="PANTHER" id="PTHR12835">
    <property type="entry name" value="BIOTIN PROTEIN LIGASE"/>
    <property type="match status" value="1"/>
</dbReference>
<comment type="caution">
    <text evidence="1">The sequence shown here is derived from an EMBL/GenBank/DDBJ whole genome shotgun (WGS) entry which is preliminary data.</text>
</comment>
<gene>
    <name evidence="1" type="ORF">QJS10_CPA03g01903</name>
</gene>
<dbReference type="EMBL" id="JAUJYO010000003">
    <property type="protein sequence ID" value="KAK1322397.1"/>
    <property type="molecule type" value="Genomic_DNA"/>
</dbReference>
<sequence length="175" mass="20277">MWQNCAEEDCARSLKENKNLKLADGEEFVVLLHTEQALKDPHAFYFKSYLDSLSTRRFGEFHIWSPRLPSTHDLVSQLVYCALQKKFIQKEEVSWNIRILMENGHILPLLHYVVSLAIIETIKMVYGSKDDDGPFTERVVAHPSFSSFRFNDRVVAFVDHEGLSEIKFESLSLIV</sequence>
<reference evidence="1" key="1">
    <citation type="journal article" date="2023" name="Nat. Commun.">
        <title>Diploid and tetraploid genomes of Acorus and the evolution of monocots.</title>
        <authorList>
            <person name="Ma L."/>
            <person name="Liu K.W."/>
            <person name="Li Z."/>
            <person name="Hsiao Y.Y."/>
            <person name="Qi Y."/>
            <person name="Fu T."/>
            <person name="Tang G.D."/>
            <person name="Zhang D."/>
            <person name="Sun W.H."/>
            <person name="Liu D.K."/>
            <person name="Li Y."/>
            <person name="Chen G.Z."/>
            <person name="Liu X.D."/>
            <person name="Liao X.Y."/>
            <person name="Jiang Y.T."/>
            <person name="Yu X."/>
            <person name="Hao Y."/>
            <person name="Huang J."/>
            <person name="Zhao X.W."/>
            <person name="Ke S."/>
            <person name="Chen Y.Y."/>
            <person name="Wu W.L."/>
            <person name="Hsu J.L."/>
            <person name="Lin Y.F."/>
            <person name="Huang M.D."/>
            <person name="Li C.Y."/>
            <person name="Huang L."/>
            <person name="Wang Z.W."/>
            <person name="Zhao X."/>
            <person name="Zhong W.Y."/>
            <person name="Peng D.H."/>
            <person name="Ahmad S."/>
            <person name="Lan S."/>
            <person name="Zhang J.S."/>
            <person name="Tsai W.C."/>
            <person name="Van de Peer Y."/>
            <person name="Liu Z.J."/>
        </authorList>
    </citation>
    <scope>NUCLEOTIDE SEQUENCE</scope>
    <source>
        <strain evidence="1">CP</strain>
    </source>
</reference>
<keyword evidence="2" id="KW-1185">Reference proteome</keyword>
<proteinExistence type="predicted"/>
<dbReference type="Proteomes" id="UP001180020">
    <property type="component" value="Unassembled WGS sequence"/>
</dbReference>
<accession>A0AAV9F9Z4</accession>
<dbReference type="GO" id="GO:0004077">
    <property type="term" value="F:biotin--[biotin carboxyl-carrier protein] ligase activity"/>
    <property type="evidence" value="ECO:0007669"/>
    <property type="project" value="TreeGrafter"/>
</dbReference>
<dbReference type="PANTHER" id="PTHR12835:SF5">
    <property type="entry name" value="BIOTIN--PROTEIN LIGASE"/>
    <property type="match status" value="1"/>
</dbReference>
<name>A0AAV9F9Z4_ACOCL</name>